<organism evidence="1 2">
    <name type="scientific">Oculimacula yallundae</name>
    <dbReference type="NCBI Taxonomy" id="86028"/>
    <lineage>
        <taxon>Eukaryota</taxon>
        <taxon>Fungi</taxon>
        <taxon>Dikarya</taxon>
        <taxon>Ascomycota</taxon>
        <taxon>Pezizomycotina</taxon>
        <taxon>Leotiomycetes</taxon>
        <taxon>Helotiales</taxon>
        <taxon>Ploettnerulaceae</taxon>
        <taxon>Oculimacula</taxon>
    </lineage>
</organism>
<sequence length="245" mass="26852">MPFGQLPVSGASIPQYAPPYPEGLNHFKLSCVAVEYRTTAAAAAALLPDFLEIDETPLCRSTIFTYHMSSVGAYNEYLHTIEVTWKGKKYDYVVILILDNESAIFAGREQWGFPKVWGNVELTTKTGSSQIVGSVERPKGLRFAHIGFTPRAKHTGPRPDIDARPSLTLRTIPSLSGASEPDIKELVSAHLDLSGGDLWVGKGSVAFPIASELHPFAKLPIVEYGNAFYMTNVDAVLLLDDSWKL</sequence>
<gene>
    <name evidence="1" type="ORF">VTL71DRAFT_3168</name>
</gene>
<evidence type="ECO:0008006" key="3">
    <source>
        <dbReference type="Google" id="ProtNLM"/>
    </source>
</evidence>
<dbReference type="Proteomes" id="UP001595075">
    <property type="component" value="Unassembled WGS sequence"/>
</dbReference>
<dbReference type="SUPFAM" id="SSF160104">
    <property type="entry name" value="Acetoacetate decarboxylase-like"/>
    <property type="match status" value="1"/>
</dbReference>
<dbReference type="Pfam" id="PF06314">
    <property type="entry name" value="ADC"/>
    <property type="match status" value="1"/>
</dbReference>
<comment type="caution">
    <text evidence="1">The sequence shown here is derived from an EMBL/GenBank/DDBJ whole genome shotgun (WGS) entry which is preliminary data.</text>
</comment>
<accession>A0ABR4C8K8</accession>
<evidence type="ECO:0000313" key="2">
    <source>
        <dbReference type="Proteomes" id="UP001595075"/>
    </source>
</evidence>
<dbReference type="EMBL" id="JAZHXI010000012">
    <property type="protein sequence ID" value="KAL2065498.1"/>
    <property type="molecule type" value="Genomic_DNA"/>
</dbReference>
<dbReference type="InterPro" id="IPR023375">
    <property type="entry name" value="ADC_dom_sf"/>
</dbReference>
<name>A0ABR4C8K8_9HELO</name>
<proteinExistence type="predicted"/>
<dbReference type="InterPro" id="IPR010451">
    <property type="entry name" value="Acetoacetate_decarboxylase"/>
</dbReference>
<dbReference type="Gene3D" id="2.40.400.10">
    <property type="entry name" value="Acetoacetate decarboxylase-like"/>
    <property type="match status" value="1"/>
</dbReference>
<keyword evidence="2" id="KW-1185">Reference proteome</keyword>
<reference evidence="1 2" key="1">
    <citation type="journal article" date="2024" name="Commun. Biol.">
        <title>Comparative genomic analysis of thermophilic fungi reveals convergent evolutionary adaptations and gene losses.</title>
        <authorList>
            <person name="Steindorff A.S."/>
            <person name="Aguilar-Pontes M.V."/>
            <person name="Robinson A.J."/>
            <person name="Andreopoulos B."/>
            <person name="LaButti K."/>
            <person name="Kuo A."/>
            <person name="Mondo S."/>
            <person name="Riley R."/>
            <person name="Otillar R."/>
            <person name="Haridas S."/>
            <person name="Lipzen A."/>
            <person name="Grimwood J."/>
            <person name="Schmutz J."/>
            <person name="Clum A."/>
            <person name="Reid I.D."/>
            <person name="Moisan M.C."/>
            <person name="Butler G."/>
            <person name="Nguyen T.T.M."/>
            <person name="Dewar K."/>
            <person name="Conant G."/>
            <person name="Drula E."/>
            <person name="Henrissat B."/>
            <person name="Hansel C."/>
            <person name="Singer S."/>
            <person name="Hutchinson M.I."/>
            <person name="de Vries R.P."/>
            <person name="Natvig D.O."/>
            <person name="Powell A.J."/>
            <person name="Tsang A."/>
            <person name="Grigoriev I.V."/>
        </authorList>
    </citation>
    <scope>NUCLEOTIDE SEQUENCE [LARGE SCALE GENOMIC DNA]</scope>
    <source>
        <strain evidence="1 2">CBS 494.80</strain>
    </source>
</reference>
<evidence type="ECO:0000313" key="1">
    <source>
        <dbReference type="EMBL" id="KAL2065498.1"/>
    </source>
</evidence>
<protein>
    <recommendedName>
        <fullName evidence="3">Acetoacetate decarboxylase</fullName>
    </recommendedName>
</protein>